<gene>
    <name evidence="1" type="ORF">QAD02_004618</name>
</gene>
<dbReference type="Proteomes" id="UP001239111">
    <property type="component" value="Chromosome 3"/>
</dbReference>
<keyword evidence="2" id="KW-1185">Reference proteome</keyword>
<protein>
    <submittedName>
        <fullName evidence="1">Uncharacterized protein</fullName>
    </submittedName>
</protein>
<proteinExistence type="predicted"/>
<sequence>MQVATSQRVAPAHPPPVPPRPSRQMPPITVNNTNGINGNDLVSRRPRPAPPPCPTRQAPAPPVNQRPWPKQPPPQPIQQPRPRASSCSSSSSSSGRTVIYESINHPQQIISTSKSNQNQRLAPPTTPPPTKPRSELEVALVNGLKLSTFNGVEELIDDTSKRKAGDGCANPQNDNNNNHNEVKENDNICNGQKDDEVKEGLDTTKKNNNKDLCVKFEEESVADKDKDTNSASELSSPECATVVIIEDREDVPEGCSPSDSETNPTLLQKHQQQLDNIRTQDWLEAGVRYTSTKITLPAEQPELLNHQNQRYYPKQQNEFADLDFSSIIKRIAMSSLQGLPPLPRSLSGFNLNGVGLTSDSPVHVANSGINANNNAQTSSRSSSRSQRGPKTPSTTSLSSGSQGSIRPSPQGRQLTTLDTQLAILRREMVRLFLDLGVI</sequence>
<name>A0ACC2NQE6_9HYME</name>
<accession>A0ACC2NQE6</accession>
<evidence type="ECO:0000313" key="2">
    <source>
        <dbReference type="Proteomes" id="UP001239111"/>
    </source>
</evidence>
<dbReference type="EMBL" id="CM056743">
    <property type="protein sequence ID" value="KAJ8673356.1"/>
    <property type="molecule type" value="Genomic_DNA"/>
</dbReference>
<reference evidence="1" key="1">
    <citation type="submission" date="2023-04" db="EMBL/GenBank/DDBJ databases">
        <title>A chromosome-level genome assembly of the parasitoid wasp Eretmocerus hayati.</title>
        <authorList>
            <person name="Zhong Y."/>
            <person name="Liu S."/>
            <person name="Liu Y."/>
        </authorList>
    </citation>
    <scope>NUCLEOTIDE SEQUENCE</scope>
    <source>
        <strain evidence="1">ZJU_SS_LIU_2023</strain>
    </source>
</reference>
<comment type="caution">
    <text evidence="1">The sequence shown here is derived from an EMBL/GenBank/DDBJ whole genome shotgun (WGS) entry which is preliminary data.</text>
</comment>
<organism evidence="1 2">
    <name type="scientific">Eretmocerus hayati</name>
    <dbReference type="NCBI Taxonomy" id="131215"/>
    <lineage>
        <taxon>Eukaryota</taxon>
        <taxon>Metazoa</taxon>
        <taxon>Ecdysozoa</taxon>
        <taxon>Arthropoda</taxon>
        <taxon>Hexapoda</taxon>
        <taxon>Insecta</taxon>
        <taxon>Pterygota</taxon>
        <taxon>Neoptera</taxon>
        <taxon>Endopterygota</taxon>
        <taxon>Hymenoptera</taxon>
        <taxon>Apocrita</taxon>
        <taxon>Proctotrupomorpha</taxon>
        <taxon>Chalcidoidea</taxon>
        <taxon>Aphelinidae</taxon>
        <taxon>Aphelininae</taxon>
        <taxon>Eretmocerus</taxon>
    </lineage>
</organism>
<evidence type="ECO:0000313" key="1">
    <source>
        <dbReference type="EMBL" id="KAJ8673356.1"/>
    </source>
</evidence>